<sequence>MLPLKRVAEKAHNRTSVSRTISILLQAVIKKSDQEQLRFREYVRGRRDFTADEQATLDIDSVEAFQDIWGVIVKSKTAMEERRKRGSKRVGQCTLDFFAAASDILNYIGPLLNLIKDIGAPYGGMAIGTMSFLFAVQKAIVKVRETGEETLNKNVGFMKDIQEALARDRLSVLRGLLGLPVYEAKKNYELLLQYEEDHKYLTSNGNKKLETMGMARIEELQKDQRWMDWRTSPESSLLFLAGYNHDVGFGQCWLSPAAIHLVKTMYNKPPSDAGVFAFYILGLRSKQQKDEHLTEVLAHVLIQLLSQQLWALQDGDISDDLQAAFERYATVVATATEDPKNTFRKPQNMEIVQTAALKVFNLFYHENPEKQKTVWIIIDRLDRVKEPPGRLLEVLEYLVANAKVKVKILAVVNGWDWPDLRDVVRSLAEKRDEGVIVYEVEQTRR</sequence>
<comment type="caution">
    <text evidence="3">The sequence shown here is derived from an EMBL/GenBank/DDBJ whole genome shotgun (WGS) entry which is preliminary data.</text>
</comment>
<dbReference type="AlphaFoldDB" id="A0A8S8ZY99"/>
<feature type="domain" description="Nephrocystin 3-like N-terminal" evidence="2">
    <location>
        <begin position="219"/>
        <end position="410"/>
    </location>
</feature>
<dbReference type="EMBL" id="NMPR01000028">
    <property type="protein sequence ID" value="KAA8634056.1"/>
    <property type="molecule type" value="Genomic_DNA"/>
</dbReference>
<proteinExistence type="predicted"/>
<gene>
    <name evidence="3" type="ORF">SMACR_01864</name>
</gene>
<name>A0A8S8ZY99_SORMA</name>
<evidence type="ECO:0000313" key="4">
    <source>
        <dbReference type="Proteomes" id="UP000433876"/>
    </source>
</evidence>
<dbReference type="InterPro" id="IPR056884">
    <property type="entry name" value="NPHP3-like_N"/>
</dbReference>
<dbReference type="Pfam" id="PF24883">
    <property type="entry name" value="NPHP3_N"/>
    <property type="match status" value="1"/>
</dbReference>
<reference evidence="3 4" key="1">
    <citation type="submission" date="2017-07" db="EMBL/GenBank/DDBJ databases">
        <title>Genome sequence of the Sordaria macrospora wild type strain R19027.</title>
        <authorList>
            <person name="Nowrousian M."/>
            <person name="Teichert I."/>
            <person name="Kueck U."/>
        </authorList>
    </citation>
    <scope>NUCLEOTIDE SEQUENCE [LARGE SCALE GENOMIC DNA]</scope>
    <source>
        <strain evidence="3 4">R19027</strain>
        <tissue evidence="3">Mycelium</tissue>
    </source>
</reference>
<protein>
    <recommendedName>
        <fullName evidence="2">Nephrocystin 3-like N-terminal domain-containing protein</fullName>
    </recommendedName>
</protein>
<keyword evidence="1" id="KW-0677">Repeat</keyword>
<accession>A0A8S8ZY99</accession>
<dbReference type="VEuPathDB" id="FungiDB:SMAC_01864"/>
<organism evidence="3 4">
    <name type="scientific">Sordaria macrospora</name>
    <dbReference type="NCBI Taxonomy" id="5147"/>
    <lineage>
        <taxon>Eukaryota</taxon>
        <taxon>Fungi</taxon>
        <taxon>Dikarya</taxon>
        <taxon>Ascomycota</taxon>
        <taxon>Pezizomycotina</taxon>
        <taxon>Sordariomycetes</taxon>
        <taxon>Sordariomycetidae</taxon>
        <taxon>Sordariales</taxon>
        <taxon>Sordariaceae</taxon>
        <taxon>Sordaria</taxon>
    </lineage>
</organism>
<dbReference type="Proteomes" id="UP000433876">
    <property type="component" value="Unassembled WGS sequence"/>
</dbReference>
<evidence type="ECO:0000313" key="3">
    <source>
        <dbReference type="EMBL" id="KAA8634056.1"/>
    </source>
</evidence>
<evidence type="ECO:0000256" key="1">
    <source>
        <dbReference type="ARBA" id="ARBA00022737"/>
    </source>
</evidence>
<evidence type="ECO:0000259" key="2">
    <source>
        <dbReference type="Pfam" id="PF24883"/>
    </source>
</evidence>